<dbReference type="AlphaFoldDB" id="A0A5B2VT00"/>
<evidence type="ECO:0000313" key="2">
    <source>
        <dbReference type="Proteomes" id="UP000323142"/>
    </source>
</evidence>
<name>A0A5B2VT00_9HYPH</name>
<gene>
    <name evidence="1" type="ORF">F0L46_04435</name>
</gene>
<proteinExistence type="predicted"/>
<evidence type="ECO:0000313" key="1">
    <source>
        <dbReference type="EMBL" id="KAA2241249.1"/>
    </source>
</evidence>
<accession>A0A5B2VT00</accession>
<dbReference type="RefSeq" id="WP_149815830.1">
    <property type="nucleotide sequence ID" value="NZ_VUOA01000008.1"/>
</dbReference>
<protein>
    <submittedName>
        <fullName evidence="1">Uncharacterized protein</fullName>
    </submittedName>
</protein>
<reference evidence="1 2" key="1">
    <citation type="submission" date="2019-09" db="EMBL/GenBank/DDBJ databases">
        <title>Salinarimonas rosea gen. nov., sp. nov., a new member of the a-2 subgroup of the Proteobacteria.</title>
        <authorList>
            <person name="Liu J."/>
        </authorList>
    </citation>
    <scope>NUCLEOTIDE SEQUENCE [LARGE SCALE GENOMIC DNA]</scope>
    <source>
        <strain evidence="1 2">BN140002</strain>
    </source>
</reference>
<organism evidence="1 2">
    <name type="scientific">Salinarimonas soli</name>
    <dbReference type="NCBI Taxonomy" id="1638099"/>
    <lineage>
        <taxon>Bacteria</taxon>
        <taxon>Pseudomonadati</taxon>
        <taxon>Pseudomonadota</taxon>
        <taxon>Alphaproteobacteria</taxon>
        <taxon>Hyphomicrobiales</taxon>
        <taxon>Salinarimonadaceae</taxon>
        <taxon>Salinarimonas</taxon>
    </lineage>
</organism>
<dbReference type="Proteomes" id="UP000323142">
    <property type="component" value="Unassembled WGS sequence"/>
</dbReference>
<reference evidence="1 2" key="2">
    <citation type="submission" date="2019-09" db="EMBL/GenBank/DDBJ databases">
        <authorList>
            <person name="Jin C."/>
        </authorList>
    </citation>
    <scope>NUCLEOTIDE SEQUENCE [LARGE SCALE GENOMIC DNA]</scope>
    <source>
        <strain evidence="1 2">BN140002</strain>
    </source>
</reference>
<keyword evidence="2" id="KW-1185">Reference proteome</keyword>
<comment type="caution">
    <text evidence="1">The sequence shown here is derived from an EMBL/GenBank/DDBJ whole genome shotgun (WGS) entry which is preliminary data.</text>
</comment>
<sequence>MASTAEAAFDAGEELARMLQAFGRDLDPVARSKVLAFLHLLRGPHAVDTHFAIGEDGAVTLVIVGQGEAGDPVALLLS</sequence>
<dbReference type="EMBL" id="VUOA01000008">
    <property type="protein sequence ID" value="KAA2241249.1"/>
    <property type="molecule type" value="Genomic_DNA"/>
</dbReference>